<reference evidence="1" key="1">
    <citation type="submission" date="2014-05" db="EMBL/GenBank/DDBJ databases">
        <authorList>
            <person name="Chronopoulou M."/>
        </authorList>
    </citation>
    <scope>NUCLEOTIDE SEQUENCE</scope>
    <source>
        <tissue evidence="1">Whole organism</tissue>
    </source>
</reference>
<name>A0A0K2T447_LEPSM</name>
<accession>A0A0K2T447</accession>
<evidence type="ECO:0000313" key="1">
    <source>
        <dbReference type="EMBL" id="CDW20342.1"/>
    </source>
</evidence>
<sequence>MAFINFKPTVATYFFRHFTNFIWGTIDSLRRC</sequence>
<dbReference type="EMBL" id="HACA01002981">
    <property type="protein sequence ID" value="CDW20342.1"/>
    <property type="molecule type" value="Transcribed_RNA"/>
</dbReference>
<dbReference type="AlphaFoldDB" id="A0A0K2T447"/>
<organism evidence="1">
    <name type="scientific">Lepeophtheirus salmonis</name>
    <name type="common">Salmon louse</name>
    <name type="synonym">Caligus salmonis</name>
    <dbReference type="NCBI Taxonomy" id="72036"/>
    <lineage>
        <taxon>Eukaryota</taxon>
        <taxon>Metazoa</taxon>
        <taxon>Ecdysozoa</taxon>
        <taxon>Arthropoda</taxon>
        <taxon>Crustacea</taxon>
        <taxon>Multicrustacea</taxon>
        <taxon>Hexanauplia</taxon>
        <taxon>Copepoda</taxon>
        <taxon>Siphonostomatoida</taxon>
        <taxon>Caligidae</taxon>
        <taxon>Lepeophtheirus</taxon>
    </lineage>
</organism>
<protein>
    <submittedName>
        <fullName evidence="1">Uncharacterized protein</fullName>
    </submittedName>
</protein>
<proteinExistence type="predicted"/>